<accession>A0AA39PA92</accession>
<dbReference type="EMBL" id="JAUEPU010000080">
    <property type="protein sequence ID" value="KAK0480512.1"/>
    <property type="molecule type" value="Genomic_DNA"/>
</dbReference>
<proteinExistence type="predicted"/>
<reference evidence="1" key="1">
    <citation type="submission" date="2023-06" db="EMBL/GenBank/DDBJ databases">
        <authorList>
            <consortium name="Lawrence Berkeley National Laboratory"/>
            <person name="Ahrendt S."/>
            <person name="Sahu N."/>
            <person name="Indic B."/>
            <person name="Wong-Bajracharya J."/>
            <person name="Merenyi Z."/>
            <person name="Ke H.-M."/>
            <person name="Monk M."/>
            <person name="Kocsube S."/>
            <person name="Drula E."/>
            <person name="Lipzen A."/>
            <person name="Balint B."/>
            <person name="Henrissat B."/>
            <person name="Andreopoulos B."/>
            <person name="Martin F.M."/>
            <person name="Harder C.B."/>
            <person name="Rigling D."/>
            <person name="Ford K.L."/>
            <person name="Foster G.D."/>
            <person name="Pangilinan J."/>
            <person name="Papanicolaou A."/>
            <person name="Barry K."/>
            <person name="LaButti K."/>
            <person name="Viragh M."/>
            <person name="Koriabine M."/>
            <person name="Yan M."/>
            <person name="Riley R."/>
            <person name="Champramary S."/>
            <person name="Plett K.L."/>
            <person name="Tsai I.J."/>
            <person name="Slot J."/>
            <person name="Sipos G."/>
            <person name="Plett J."/>
            <person name="Nagy L.G."/>
            <person name="Grigoriev I.V."/>
        </authorList>
    </citation>
    <scope>NUCLEOTIDE SEQUENCE</scope>
    <source>
        <strain evidence="1">HWK02</strain>
    </source>
</reference>
<sequence length="309" mass="34431">MSAPNLYSIIADIAVSALIEPPEAWTSPATSPITYANWAHLPEWIKEALGDDWHIWSGHVSVMEAASHACWWLGPGPVGSSTSPAINVNVYVQSHTDANGALDMAASRQATRHRLERIINSHSRVITEVWTRGKLDEYGECSVQYIEGDRFVVVAGQTIVDIRDARTFDLAVEIFEDYAYKLLNHTVRRKSPPLTAPVIKRGPLLSLTSGKQDLSRPRKIQIRSVVNARFSFWFELETPIAVADARVEASADAIELERCVVEEGVRVKFTFGLARQGHHVVEVCTEFADSETLVSTSQTVEVEVFYKRD</sequence>
<evidence type="ECO:0000313" key="2">
    <source>
        <dbReference type="Proteomes" id="UP001175228"/>
    </source>
</evidence>
<keyword evidence="2" id="KW-1185">Reference proteome</keyword>
<gene>
    <name evidence="1" type="ORF">EDD18DRAFT_1439502</name>
</gene>
<organism evidence="1 2">
    <name type="scientific">Armillaria luteobubalina</name>
    <dbReference type="NCBI Taxonomy" id="153913"/>
    <lineage>
        <taxon>Eukaryota</taxon>
        <taxon>Fungi</taxon>
        <taxon>Dikarya</taxon>
        <taxon>Basidiomycota</taxon>
        <taxon>Agaricomycotina</taxon>
        <taxon>Agaricomycetes</taxon>
        <taxon>Agaricomycetidae</taxon>
        <taxon>Agaricales</taxon>
        <taxon>Marasmiineae</taxon>
        <taxon>Physalacriaceae</taxon>
        <taxon>Armillaria</taxon>
    </lineage>
</organism>
<evidence type="ECO:0000313" key="1">
    <source>
        <dbReference type="EMBL" id="KAK0480512.1"/>
    </source>
</evidence>
<protein>
    <submittedName>
        <fullName evidence="1">Uncharacterized protein</fullName>
    </submittedName>
</protein>
<name>A0AA39PA92_9AGAR</name>
<dbReference type="Proteomes" id="UP001175228">
    <property type="component" value="Unassembled WGS sequence"/>
</dbReference>
<dbReference type="AlphaFoldDB" id="A0AA39PA92"/>
<comment type="caution">
    <text evidence="1">The sequence shown here is derived from an EMBL/GenBank/DDBJ whole genome shotgun (WGS) entry which is preliminary data.</text>
</comment>